<accession>A0ABT6ZFX8</accession>
<name>A0ABT6ZFX8_9MICO</name>
<feature type="transmembrane region" description="Helical" evidence="1">
    <location>
        <begin position="68"/>
        <end position="89"/>
    </location>
</feature>
<evidence type="ECO:0000313" key="2">
    <source>
        <dbReference type="EMBL" id="MDJ1115057.1"/>
    </source>
</evidence>
<dbReference type="Proteomes" id="UP001321481">
    <property type="component" value="Unassembled WGS sequence"/>
</dbReference>
<dbReference type="EMBL" id="JASJND010000006">
    <property type="protein sequence ID" value="MDJ1115057.1"/>
    <property type="molecule type" value="Genomic_DNA"/>
</dbReference>
<feature type="transmembrane region" description="Helical" evidence="1">
    <location>
        <begin position="21"/>
        <end position="48"/>
    </location>
</feature>
<gene>
    <name evidence="2" type="ORF">QNI14_11410</name>
</gene>
<sequence length="127" mass="13744">MTQPEEPTADIRPGVGRGIKVLAWINVATVLVSVISFAAELDVLTLLFPQAAVFFPMAWEWNDFYGQVGLWFTFIGVAALVAGITALVTPRGYRRVRVFRAVTICGFVVACIPIVVLGGLTAVTTLF</sequence>
<comment type="caution">
    <text evidence="2">The sequence shown here is derived from an EMBL/GenBank/DDBJ whole genome shotgun (WGS) entry which is preliminary data.</text>
</comment>
<organism evidence="2 3">
    <name type="scientific">Microbacterium dauci</name>
    <dbReference type="NCBI Taxonomy" id="3048008"/>
    <lineage>
        <taxon>Bacteria</taxon>
        <taxon>Bacillati</taxon>
        <taxon>Actinomycetota</taxon>
        <taxon>Actinomycetes</taxon>
        <taxon>Micrococcales</taxon>
        <taxon>Microbacteriaceae</taxon>
        <taxon>Microbacterium</taxon>
    </lineage>
</organism>
<keyword evidence="3" id="KW-1185">Reference proteome</keyword>
<reference evidence="2 3" key="1">
    <citation type="submission" date="2023-05" db="EMBL/GenBank/DDBJ databases">
        <title>Microbacterium dauci sp.nov., Isolated from Carrot Rhizosphere Soil.</title>
        <authorList>
            <person name="Xiao Z."/>
            <person name="Zheng J."/>
        </authorList>
    </citation>
    <scope>NUCLEOTIDE SEQUENCE [LARGE SCALE GENOMIC DNA]</scope>
    <source>
        <strain evidence="2 3">LX3-4</strain>
    </source>
</reference>
<protein>
    <recommendedName>
        <fullName evidence="4">Amino acid transporter</fullName>
    </recommendedName>
</protein>
<keyword evidence="1" id="KW-0812">Transmembrane</keyword>
<keyword evidence="1" id="KW-1133">Transmembrane helix</keyword>
<evidence type="ECO:0000256" key="1">
    <source>
        <dbReference type="SAM" id="Phobius"/>
    </source>
</evidence>
<evidence type="ECO:0000313" key="3">
    <source>
        <dbReference type="Proteomes" id="UP001321481"/>
    </source>
</evidence>
<keyword evidence="1" id="KW-0472">Membrane</keyword>
<dbReference type="RefSeq" id="WP_283716715.1">
    <property type="nucleotide sequence ID" value="NZ_JASJND010000006.1"/>
</dbReference>
<feature type="transmembrane region" description="Helical" evidence="1">
    <location>
        <begin position="101"/>
        <end position="123"/>
    </location>
</feature>
<evidence type="ECO:0008006" key="4">
    <source>
        <dbReference type="Google" id="ProtNLM"/>
    </source>
</evidence>
<proteinExistence type="predicted"/>